<dbReference type="Gene3D" id="1.50.10.100">
    <property type="entry name" value="Chondroitin AC/alginate lyase"/>
    <property type="match status" value="1"/>
</dbReference>
<accession>A0A090WPG2</accession>
<dbReference type="EMBL" id="BBNU01000002">
    <property type="protein sequence ID" value="GAL78093.1"/>
    <property type="molecule type" value="Genomic_DNA"/>
</dbReference>
<dbReference type="SUPFAM" id="SSF48230">
    <property type="entry name" value="Chondroitin AC/alginate lyase"/>
    <property type="match status" value="1"/>
</dbReference>
<dbReference type="InterPro" id="IPR058849">
    <property type="entry name" value="Ulvan_lyase_2nd"/>
</dbReference>
<comment type="caution">
    <text evidence="2">The sequence shown here is derived from an EMBL/GenBank/DDBJ whole genome shotgun (WGS) entry which is preliminary data.</text>
</comment>
<dbReference type="Proteomes" id="UP000029643">
    <property type="component" value="Unassembled WGS sequence"/>
</dbReference>
<evidence type="ECO:0000313" key="2">
    <source>
        <dbReference type="EMBL" id="GAL78093.1"/>
    </source>
</evidence>
<evidence type="ECO:0000313" key="3">
    <source>
        <dbReference type="Proteomes" id="UP000029643"/>
    </source>
</evidence>
<dbReference type="AlphaFoldDB" id="A0A090WPG2"/>
<dbReference type="Pfam" id="PF26377">
    <property type="entry name" value="Ulvan_lyase_2nd"/>
    <property type="match status" value="1"/>
</dbReference>
<sequence length="196" mass="22369">MQLYFKNGGDQIIINGIPDNNWNLFQARFLTYVALTLDNNDAYKNGKGREYFLDHTFTTSTERQLSIEESLLVYDQENGMWPECASYSVHVITTLLNIFTLLDNSTNNNELSKFPIIEKAALASFQYLFPSGYTVGFGDSNHKTLPPENFELLISNYSKYNNEEKEAVISGLLDQMISKGGNMSVRQTIYFNCFLC</sequence>
<feature type="domain" description="Endo-acting ulvan lyase 2nd" evidence="1">
    <location>
        <begin position="77"/>
        <end position="183"/>
    </location>
</feature>
<dbReference type="RefSeq" id="WP_052415838.1">
    <property type="nucleotide sequence ID" value="NZ_BBNU01000002.1"/>
</dbReference>
<reference evidence="2 3" key="1">
    <citation type="journal article" date="2014" name="Genome Announc.">
        <title>Draft Genome Sequences of Marine Flavobacterium Algibacter lectus Strains SS8 and NR4.</title>
        <authorList>
            <person name="Takatani N."/>
            <person name="Nakanishi M."/>
            <person name="Meirelles P."/>
            <person name="Mino S."/>
            <person name="Suda W."/>
            <person name="Oshima K."/>
            <person name="Hattori M."/>
            <person name="Ohkuma M."/>
            <person name="Hosokawa M."/>
            <person name="Miyashita K."/>
            <person name="Thompson F.L."/>
            <person name="Niwa A."/>
            <person name="Sawabe T."/>
            <person name="Sawabe T."/>
        </authorList>
    </citation>
    <scope>NUCLEOTIDE SEQUENCE [LARGE SCALE GENOMIC DNA]</scope>
    <source>
        <strain evidence="3">JCM19274</strain>
    </source>
</reference>
<dbReference type="InterPro" id="IPR008929">
    <property type="entry name" value="Chondroitin_lyas"/>
</dbReference>
<gene>
    <name evidence="2" type="ORF">JCM19274_4592</name>
</gene>
<organism evidence="2 3">
    <name type="scientific">Algibacter lectus</name>
    <dbReference type="NCBI Taxonomy" id="221126"/>
    <lineage>
        <taxon>Bacteria</taxon>
        <taxon>Pseudomonadati</taxon>
        <taxon>Bacteroidota</taxon>
        <taxon>Flavobacteriia</taxon>
        <taxon>Flavobacteriales</taxon>
        <taxon>Flavobacteriaceae</taxon>
        <taxon>Algibacter</taxon>
    </lineage>
</organism>
<proteinExistence type="predicted"/>
<protein>
    <recommendedName>
        <fullName evidence="1">Endo-acting ulvan lyase 2nd domain-containing protein</fullName>
    </recommendedName>
</protein>
<name>A0A090WPG2_9FLAO</name>
<evidence type="ECO:0000259" key="1">
    <source>
        <dbReference type="Pfam" id="PF26377"/>
    </source>
</evidence>